<evidence type="ECO:0000256" key="1">
    <source>
        <dbReference type="ARBA" id="ARBA00010613"/>
    </source>
</evidence>
<sequence length="269" mass="28178">MTETVDLVVAAWQADGPLRDVPAALAALDAAAADAAAQGVRLLVCPELTLTGYDIGAYAAELAEPAGGPMAQAVAAIAQERGLAIAWSWPERDGDVVHISAELVDRDGTVLARHRKAHLYGPDEAAAYVPGDGHPVVAALDGYNVGLLVCYDVEFPEQVRLVALEGADVLACPTALMDPYETVSSLLVRARAYENQMAVVYANRAGTENELTYCGSSCIVGADGVDLARADDQAALVVGTITAAALADARRANTHLADRRPDVYRGLNR</sequence>
<evidence type="ECO:0000313" key="5">
    <source>
        <dbReference type="Proteomes" id="UP001597229"/>
    </source>
</evidence>
<dbReference type="InterPro" id="IPR044083">
    <property type="entry name" value="RamA-like"/>
</dbReference>
<dbReference type="PROSITE" id="PS50263">
    <property type="entry name" value="CN_HYDROLASE"/>
    <property type="match status" value="1"/>
</dbReference>
<protein>
    <submittedName>
        <fullName evidence="4">Carbon-nitrogen hydrolase family protein</fullName>
    </submittedName>
</protein>
<accession>A0ABW3VYB0</accession>
<evidence type="ECO:0000259" key="3">
    <source>
        <dbReference type="PROSITE" id="PS50263"/>
    </source>
</evidence>
<dbReference type="Gene3D" id="3.60.110.10">
    <property type="entry name" value="Carbon-nitrogen hydrolase"/>
    <property type="match status" value="1"/>
</dbReference>
<dbReference type="Pfam" id="PF00795">
    <property type="entry name" value="CN_hydrolase"/>
    <property type="match status" value="1"/>
</dbReference>
<dbReference type="InterPro" id="IPR050345">
    <property type="entry name" value="Aliph_Amidase/BUP"/>
</dbReference>
<organism evidence="4 5">
    <name type="scientific">Nocardioides ginsengisoli</name>
    <dbReference type="NCBI Taxonomy" id="363868"/>
    <lineage>
        <taxon>Bacteria</taxon>
        <taxon>Bacillati</taxon>
        <taxon>Actinomycetota</taxon>
        <taxon>Actinomycetes</taxon>
        <taxon>Propionibacteriales</taxon>
        <taxon>Nocardioidaceae</taxon>
        <taxon>Nocardioides</taxon>
    </lineage>
</organism>
<dbReference type="PANTHER" id="PTHR43674:SF2">
    <property type="entry name" value="BETA-UREIDOPROPIONASE"/>
    <property type="match status" value="1"/>
</dbReference>
<dbReference type="SUPFAM" id="SSF56317">
    <property type="entry name" value="Carbon-nitrogen hydrolase"/>
    <property type="match status" value="1"/>
</dbReference>
<dbReference type="Proteomes" id="UP001597229">
    <property type="component" value="Unassembled WGS sequence"/>
</dbReference>
<evidence type="ECO:0000313" key="4">
    <source>
        <dbReference type="EMBL" id="MFD1247794.1"/>
    </source>
</evidence>
<comment type="caution">
    <text evidence="4">The sequence shown here is derived from an EMBL/GenBank/DDBJ whole genome shotgun (WGS) entry which is preliminary data.</text>
</comment>
<proteinExistence type="inferred from homology"/>
<dbReference type="InterPro" id="IPR001110">
    <property type="entry name" value="UPF0012_CS"/>
</dbReference>
<evidence type="ECO:0000256" key="2">
    <source>
        <dbReference type="ARBA" id="ARBA00022801"/>
    </source>
</evidence>
<keyword evidence="2 4" id="KW-0378">Hydrolase</keyword>
<keyword evidence="5" id="KW-1185">Reference proteome</keyword>
<name>A0ABW3VYB0_9ACTN</name>
<dbReference type="PROSITE" id="PS01227">
    <property type="entry name" value="UPF0012"/>
    <property type="match status" value="1"/>
</dbReference>
<dbReference type="PANTHER" id="PTHR43674">
    <property type="entry name" value="NITRILASE C965.09-RELATED"/>
    <property type="match status" value="1"/>
</dbReference>
<gene>
    <name evidence="4" type="ORF">ACFQ3F_08335</name>
</gene>
<feature type="domain" description="CN hydrolase" evidence="3">
    <location>
        <begin position="7"/>
        <end position="243"/>
    </location>
</feature>
<dbReference type="RefSeq" id="WP_367918790.1">
    <property type="nucleotide sequence ID" value="NZ_BAABAC010000015.1"/>
</dbReference>
<dbReference type="CDD" id="cd07576">
    <property type="entry name" value="R-amidase_like"/>
    <property type="match status" value="1"/>
</dbReference>
<dbReference type="InterPro" id="IPR003010">
    <property type="entry name" value="C-N_Hydrolase"/>
</dbReference>
<dbReference type="EMBL" id="JBHTLX010000009">
    <property type="protein sequence ID" value="MFD1247794.1"/>
    <property type="molecule type" value="Genomic_DNA"/>
</dbReference>
<dbReference type="InterPro" id="IPR036526">
    <property type="entry name" value="C-N_Hydrolase_sf"/>
</dbReference>
<reference evidence="5" key="1">
    <citation type="journal article" date="2019" name="Int. J. Syst. Evol. Microbiol.">
        <title>The Global Catalogue of Microorganisms (GCM) 10K type strain sequencing project: providing services to taxonomists for standard genome sequencing and annotation.</title>
        <authorList>
            <consortium name="The Broad Institute Genomics Platform"/>
            <consortium name="The Broad Institute Genome Sequencing Center for Infectious Disease"/>
            <person name="Wu L."/>
            <person name="Ma J."/>
        </authorList>
    </citation>
    <scope>NUCLEOTIDE SEQUENCE [LARGE SCALE GENOMIC DNA]</scope>
    <source>
        <strain evidence="5">CCUG 52478</strain>
    </source>
</reference>
<dbReference type="GO" id="GO:0016787">
    <property type="term" value="F:hydrolase activity"/>
    <property type="evidence" value="ECO:0007669"/>
    <property type="project" value="UniProtKB-KW"/>
</dbReference>
<comment type="similarity">
    <text evidence="1">Belongs to the carbon-nitrogen hydrolase superfamily. NIT1/NIT2 family.</text>
</comment>